<evidence type="ECO:0000313" key="4">
    <source>
        <dbReference type="Proteomes" id="UP001146793"/>
    </source>
</evidence>
<gene>
    <name evidence="3" type="ORF">M0812_21909</name>
</gene>
<keyword evidence="2" id="KW-0812">Transmembrane</keyword>
<name>A0AAV7YYX8_9EUKA</name>
<organism evidence="3 4">
    <name type="scientific">Anaeramoeba flamelloides</name>
    <dbReference type="NCBI Taxonomy" id="1746091"/>
    <lineage>
        <taxon>Eukaryota</taxon>
        <taxon>Metamonada</taxon>
        <taxon>Anaeramoebidae</taxon>
        <taxon>Anaeramoeba</taxon>
    </lineage>
</organism>
<dbReference type="PANTHER" id="PTHR35895:SF1">
    <property type="entry name" value="LIPID-BINDING SERUM GLYCOPROTEIN C-TERMINAL DOMAIN-CONTAINING PROTEIN"/>
    <property type="match status" value="1"/>
</dbReference>
<sequence length="1311" mass="146730">MESYTNIQNKDTYPSLSTGSTSESVLDYDSDTPLIGSKGTKKTGGEKKWRGLWQRWKSSRRSTKVTIVLTVLLVVLAIAYSITYGVIGVVIRETKVDMKSMFFEKISYKECVFVSKIKVAEPITGPLNFGLDPGKLTYKGEQFGALISKNKTLHANEAEFYIHEQIKVTNLTTFLDLVQDFIVKDHLGIDFQVGIAFQGIWGMFRTRGKASQLQFKAINGIELQMTDYSLLSLVDDQITIETSVSFANPSLLRGHIPGVLMEVKYDDRVVCTNIISGIDLAGGVNVVRFPFTINGTGNNLIENFINKKQLTLPAAVSLAFEGPETSPIFYQNTFEIVALDGIQFEITSLKITNVVNETIILSISITLKNPSPVTAVFELFQSVLYYSKDQIGMVSSRMMKFDHGPNSINLTAELNGEHNQLIQDFILNKHLNVSIHSYVQISKNGNVVPLFNLTVPLDGFDGLIFSLSAFPLLNIHCKSVNFLVEANITNPSQLTATFAKLQIDIYFEGKQIGVASQSSVQLDYGLNRINFTITINTNQSNILFTKFLNQPSVTFQLRGLIFSQESQKGIPVYKSNLTIDSMNGLKYEIMEMSLQAINKDEIIVNGVVNFTNNSPIEAVFSEFDLNLLQNSSFVGKGISNNFALQRGFNKVVFPIILNVKGTSLLNDFMKKRQVNFNALGSVCENNPLFNYEIAINGFNGFSCQIDSTRLISASSTSLNFEIIVEFNNPTNLKATFSQIIIDVLFENLNIGQAIKKNITLAKQMNKVTFTAALDCTDNDIVQQFILKPAVNLDLVASALISPNAPCSQALNIFNFTLTLDAMNGLPFALNEIKFINATETDLYIEIDASFNNPTSLNALFEQIAIDINYQNKFVGRAVKKNFALNFGENSLKVIAQLNGGGTSLINDFILKSGVNLTLIGNIYPRPNGFLTNKKRMMMMNNPYSRGSGDDINNESDYTNDDYDNDDTDFGYQEDQAIFTKNKPIKFFTTTIFIKSFNGLSPQIINFTIHNANETNLDLLIATTFVNPCSITINLSNIRFGLYVKNQFIGVATKDKMSIAEGKNNFNIIAYLGKQSNELNEFLGSFLAGNDSIIDLRMNVTVSFSKDTSNGFVVHQRLDVVFPGTGVTLVDILFSNLQIHIHALKFQIEYDVFIRLTINNPCLFPVTINSFSGPIYFNDLYEAKLFWYDYKPKNNCLLANINTDWEKNPLNINGSDKITVPFEIKSTNLEIGIRLNEIFFVKNQLFVNILNGTINLDIGKFSIDVPINIHNVYVPNKNKNINKLTQEKNVLFHQQKKKKKKKCLYLIFKISI</sequence>
<reference evidence="3" key="1">
    <citation type="submission" date="2022-08" db="EMBL/GenBank/DDBJ databases">
        <title>Novel sulphate-reducing endosymbionts in the free-living metamonad Anaeramoeba.</title>
        <authorList>
            <person name="Jerlstrom-Hultqvist J."/>
            <person name="Cepicka I."/>
            <person name="Gallot-Lavallee L."/>
            <person name="Salas-Leiva D."/>
            <person name="Curtis B.A."/>
            <person name="Zahonova K."/>
            <person name="Pipaliya S."/>
            <person name="Dacks J."/>
            <person name="Roger A.J."/>
        </authorList>
    </citation>
    <scope>NUCLEOTIDE SEQUENCE</scope>
    <source>
        <strain evidence="3">Busselton2</strain>
    </source>
</reference>
<dbReference type="InterPro" id="IPR046368">
    <property type="entry name" value="Tag1"/>
</dbReference>
<keyword evidence="2" id="KW-0472">Membrane</keyword>
<dbReference type="PANTHER" id="PTHR35895">
    <property type="entry name" value="CHROMOSOME 16, WHOLE GENOME SHOTGUN SEQUENCE"/>
    <property type="match status" value="1"/>
</dbReference>
<accession>A0AAV7YYX8</accession>
<feature type="region of interest" description="Disordered" evidence="1">
    <location>
        <begin position="1"/>
        <end position="24"/>
    </location>
</feature>
<keyword evidence="2" id="KW-1133">Transmembrane helix</keyword>
<protein>
    <submittedName>
        <fullName evidence="3">Uncharacterized protein</fullName>
    </submittedName>
</protein>
<dbReference type="EMBL" id="JANTQA010000047">
    <property type="protein sequence ID" value="KAJ3432963.1"/>
    <property type="molecule type" value="Genomic_DNA"/>
</dbReference>
<dbReference type="GO" id="GO:0016020">
    <property type="term" value="C:membrane"/>
    <property type="evidence" value="ECO:0007669"/>
    <property type="project" value="TreeGrafter"/>
</dbReference>
<comment type="caution">
    <text evidence="3">The sequence shown here is derived from an EMBL/GenBank/DDBJ whole genome shotgun (WGS) entry which is preliminary data.</text>
</comment>
<dbReference type="Proteomes" id="UP001146793">
    <property type="component" value="Unassembled WGS sequence"/>
</dbReference>
<feature type="transmembrane region" description="Helical" evidence="2">
    <location>
        <begin position="65"/>
        <end position="91"/>
    </location>
</feature>
<evidence type="ECO:0000256" key="1">
    <source>
        <dbReference type="SAM" id="MobiDB-lite"/>
    </source>
</evidence>
<proteinExistence type="predicted"/>
<evidence type="ECO:0000256" key="2">
    <source>
        <dbReference type="SAM" id="Phobius"/>
    </source>
</evidence>
<evidence type="ECO:0000313" key="3">
    <source>
        <dbReference type="EMBL" id="KAJ3432963.1"/>
    </source>
</evidence>